<dbReference type="NCBIfam" id="NF045474">
    <property type="entry name" value="Opp2C"/>
    <property type="match status" value="1"/>
</dbReference>
<evidence type="ECO:0000256" key="1">
    <source>
        <dbReference type="ARBA" id="ARBA00004651"/>
    </source>
</evidence>
<dbReference type="SUPFAM" id="SSF161098">
    <property type="entry name" value="MetI-like"/>
    <property type="match status" value="1"/>
</dbReference>
<evidence type="ECO:0000313" key="9">
    <source>
        <dbReference type="EMBL" id="CDD13029.1"/>
    </source>
</evidence>
<name>R6X1N6_9FIRM</name>
<organism evidence="9 10">
    <name type="scientific">Phascolarctobacterium succinatutens CAG:287</name>
    <dbReference type="NCBI Taxonomy" id="1263101"/>
    <lineage>
        <taxon>Bacteria</taxon>
        <taxon>Bacillati</taxon>
        <taxon>Bacillota</taxon>
        <taxon>Negativicutes</taxon>
        <taxon>Acidaminococcales</taxon>
        <taxon>Acidaminococcaceae</taxon>
        <taxon>Phascolarctobacterium</taxon>
    </lineage>
</organism>
<dbReference type="EMBL" id="CBGL010000142">
    <property type="protein sequence ID" value="CDD13029.1"/>
    <property type="molecule type" value="Genomic_DNA"/>
</dbReference>
<feature type="transmembrane region" description="Helical" evidence="7">
    <location>
        <begin position="240"/>
        <end position="262"/>
    </location>
</feature>
<dbReference type="GO" id="GO:0005886">
    <property type="term" value="C:plasma membrane"/>
    <property type="evidence" value="ECO:0007669"/>
    <property type="project" value="UniProtKB-SubCell"/>
</dbReference>
<dbReference type="Pfam" id="PF12911">
    <property type="entry name" value="OppC_N"/>
    <property type="match status" value="1"/>
</dbReference>
<feature type="transmembrane region" description="Helical" evidence="7">
    <location>
        <begin position="78"/>
        <end position="102"/>
    </location>
</feature>
<dbReference type="RefSeq" id="WP_021720441.1">
    <property type="nucleotide sequence ID" value="NZ_FR892800.1"/>
</dbReference>
<dbReference type="InterPro" id="IPR050366">
    <property type="entry name" value="BP-dependent_transpt_permease"/>
</dbReference>
<dbReference type="CDD" id="cd06261">
    <property type="entry name" value="TM_PBP2"/>
    <property type="match status" value="1"/>
</dbReference>
<sequence length="278" mass="29920">METIINGFKTNRAFAVTSVLVLVLIAIAFAAPVLAPYDPTHAAMKDAFLEPGAQHLFGTDKLGRDCFSRVLYGARASLTGVLVLVASVFVVGTTMGVVSGYFGGKVDMVIMRISDMMISFPGMILAIAIAGIMGGSLVNAVFALTIVSWTKYARLSRSMVLKVKRRDFVEAAIVNGGTSPHILWVHILPNILPMMVITAAADIGALMMELAGLSFLGFGSQPPAPEWGLMLNEGRQQLQTAPWLMFFPGLAIFVTVVVFNLWGDNLRDVLDPRGDVED</sequence>
<feature type="domain" description="ABC transmembrane type-1" evidence="8">
    <location>
        <begin position="78"/>
        <end position="263"/>
    </location>
</feature>
<gene>
    <name evidence="9" type="ORF">BN587_01389</name>
</gene>
<dbReference type="GO" id="GO:0055085">
    <property type="term" value="P:transmembrane transport"/>
    <property type="evidence" value="ECO:0007669"/>
    <property type="project" value="InterPro"/>
</dbReference>
<dbReference type="InterPro" id="IPR025966">
    <property type="entry name" value="OppC_N"/>
</dbReference>
<comment type="subcellular location">
    <subcellularLocation>
        <location evidence="1 7">Cell membrane</location>
        <topology evidence="1 7">Multi-pass membrane protein</topology>
    </subcellularLocation>
</comment>
<keyword evidence="5 7" id="KW-1133">Transmembrane helix</keyword>
<evidence type="ECO:0000256" key="4">
    <source>
        <dbReference type="ARBA" id="ARBA00022692"/>
    </source>
</evidence>
<feature type="transmembrane region" description="Helical" evidence="7">
    <location>
        <begin position="12"/>
        <end position="35"/>
    </location>
</feature>
<proteinExistence type="inferred from homology"/>
<keyword evidence="4 7" id="KW-0812">Transmembrane</keyword>
<evidence type="ECO:0000259" key="8">
    <source>
        <dbReference type="PROSITE" id="PS50928"/>
    </source>
</evidence>
<dbReference type="Gene3D" id="1.10.3720.10">
    <property type="entry name" value="MetI-like"/>
    <property type="match status" value="1"/>
</dbReference>
<dbReference type="InterPro" id="IPR053385">
    <property type="entry name" value="ABC_transport_permease"/>
</dbReference>
<dbReference type="PROSITE" id="PS50928">
    <property type="entry name" value="ABC_TM1"/>
    <property type="match status" value="1"/>
</dbReference>
<dbReference type="Pfam" id="PF00528">
    <property type="entry name" value="BPD_transp_1"/>
    <property type="match status" value="1"/>
</dbReference>
<comment type="caution">
    <text evidence="9">The sequence shown here is derived from an EMBL/GenBank/DDBJ whole genome shotgun (WGS) entry which is preliminary data.</text>
</comment>
<evidence type="ECO:0000256" key="2">
    <source>
        <dbReference type="ARBA" id="ARBA00022448"/>
    </source>
</evidence>
<evidence type="ECO:0000256" key="6">
    <source>
        <dbReference type="ARBA" id="ARBA00023136"/>
    </source>
</evidence>
<dbReference type="InterPro" id="IPR000515">
    <property type="entry name" value="MetI-like"/>
</dbReference>
<dbReference type="PANTHER" id="PTHR43386">
    <property type="entry name" value="OLIGOPEPTIDE TRANSPORT SYSTEM PERMEASE PROTEIN APPC"/>
    <property type="match status" value="1"/>
</dbReference>
<dbReference type="Proteomes" id="UP000014937">
    <property type="component" value="Unassembled WGS sequence"/>
</dbReference>
<protein>
    <submittedName>
        <fullName evidence="9">Dipeptide ABC transporter permease protein DppC</fullName>
    </submittedName>
</protein>
<evidence type="ECO:0000256" key="5">
    <source>
        <dbReference type="ARBA" id="ARBA00022989"/>
    </source>
</evidence>
<keyword evidence="2 7" id="KW-0813">Transport</keyword>
<accession>R6X1N6</accession>
<feature type="transmembrane region" description="Helical" evidence="7">
    <location>
        <begin position="122"/>
        <end position="147"/>
    </location>
</feature>
<feature type="transmembrane region" description="Helical" evidence="7">
    <location>
        <begin position="194"/>
        <end position="219"/>
    </location>
</feature>
<comment type="similarity">
    <text evidence="7">Belongs to the binding-protein-dependent transport system permease family.</text>
</comment>
<dbReference type="PANTHER" id="PTHR43386:SF25">
    <property type="entry name" value="PEPTIDE ABC TRANSPORTER PERMEASE PROTEIN"/>
    <property type="match status" value="1"/>
</dbReference>
<dbReference type="AlphaFoldDB" id="R6X1N6"/>
<keyword evidence="3" id="KW-1003">Cell membrane</keyword>
<keyword evidence="6 7" id="KW-0472">Membrane</keyword>
<dbReference type="HOGENOM" id="CLU_028518_1_1_9"/>
<evidence type="ECO:0000256" key="7">
    <source>
        <dbReference type="RuleBase" id="RU363032"/>
    </source>
</evidence>
<evidence type="ECO:0000256" key="3">
    <source>
        <dbReference type="ARBA" id="ARBA00022475"/>
    </source>
</evidence>
<reference evidence="9" key="1">
    <citation type="submission" date="2012-11" db="EMBL/GenBank/DDBJ databases">
        <title>Dependencies among metagenomic species, viruses, plasmids and units of genetic variation.</title>
        <authorList>
            <person name="Nielsen H.B."/>
            <person name="Almeida M."/>
            <person name="Juncker A.S."/>
            <person name="Rasmussen S."/>
            <person name="Li J."/>
            <person name="Sunagawa S."/>
            <person name="Plichta D."/>
            <person name="Gautier L."/>
            <person name="Le Chatelier E."/>
            <person name="Peletier E."/>
            <person name="Bonde I."/>
            <person name="Nielsen T."/>
            <person name="Manichanh C."/>
            <person name="Arumugam M."/>
            <person name="Batto J."/>
            <person name="Santos M.B.Q.D."/>
            <person name="Blom N."/>
            <person name="Borruel N."/>
            <person name="Burgdorf K.S."/>
            <person name="Boumezbeur F."/>
            <person name="Casellas F."/>
            <person name="Dore J."/>
            <person name="Guarner F."/>
            <person name="Hansen T."/>
            <person name="Hildebrand F."/>
            <person name="Kaas R.S."/>
            <person name="Kennedy S."/>
            <person name="Kristiansen K."/>
            <person name="Kultima J.R."/>
            <person name="Leonard P."/>
            <person name="Levenez F."/>
            <person name="Lund O."/>
            <person name="Moumen B."/>
            <person name="Le Paslier D."/>
            <person name="Pons N."/>
            <person name="Pedersen O."/>
            <person name="Prifti E."/>
            <person name="Qin J."/>
            <person name="Raes J."/>
            <person name="Tap J."/>
            <person name="Tims S."/>
            <person name="Ussery D.W."/>
            <person name="Yamada T."/>
            <person name="MetaHit consortium"/>
            <person name="Renault P."/>
            <person name="Sicheritz-Ponten T."/>
            <person name="Bork P."/>
            <person name="Wang J."/>
            <person name="Brunak S."/>
            <person name="Ehrlich S.D."/>
        </authorList>
    </citation>
    <scope>NUCLEOTIDE SEQUENCE [LARGE SCALE GENOMIC DNA]</scope>
</reference>
<evidence type="ECO:0000313" key="10">
    <source>
        <dbReference type="Proteomes" id="UP000014937"/>
    </source>
</evidence>
<dbReference type="InterPro" id="IPR035906">
    <property type="entry name" value="MetI-like_sf"/>
</dbReference>